<keyword evidence="1" id="KW-0862">Zinc</keyword>
<dbReference type="AlphaFoldDB" id="A0A9N7R2P8"/>
<feature type="compositionally biased region" description="Low complexity" evidence="2">
    <location>
        <begin position="151"/>
        <end position="163"/>
    </location>
</feature>
<dbReference type="SUPFAM" id="SSF57756">
    <property type="entry name" value="Retrovirus zinc finger-like domains"/>
    <property type="match status" value="1"/>
</dbReference>
<dbReference type="EMBL" id="CACSLK010009942">
    <property type="protein sequence ID" value="CAA0812285.1"/>
    <property type="molecule type" value="Genomic_DNA"/>
</dbReference>
<dbReference type="PROSITE" id="PS50158">
    <property type="entry name" value="ZF_CCHC"/>
    <property type="match status" value="1"/>
</dbReference>
<feature type="region of interest" description="Disordered" evidence="2">
    <location>
        <begin position="131"/>
        <end position="222"/>
    </location>
</feature>
<dbReference type="OrthoDB" id="1751235at2759"/>
<name>A0A9N7R2P8_STRHE</name>
<proteinExistence type="predicted"/>
<sequence>HSEVLYKPSRAKSKPSRTLSSNLCVFGHYMSFHVSPCHRCQKKWSDGQRGADRSACPHTPGSADGSSLRAYGSTRTPMMRKWILPSALEAVPLSILRPGDTVPTRVFIARVASSNFGDTMDNIPLRRRRPAFGSMDEPEEGEAISSQPTFPASSTVPPSSNSPPKRDRGYHSQPPRGGRGHGRGHGRGRGRGRNHVWTRGVGRGNDVEEHTGRRENHNINAPQSNQDKQVCYRCGCSGHWSHTCRTPRHLIEAYQRTLKYKKGKAPQGESHHASLPEANLAINDDNDLLKLELEDYGDNVLFHMHYVLVMDIFISH</sequence>
<feature type="compositionally biased region" description="Basic residues" evidence="2">
    <location>
        <begin position="178"/>
        <end position="196"/>
    </location>
</feature>
<protein>
    <recommendedName>
        <fullName evidence="3">CCHC-type domain-containing protein</fullName>
    </recommendedName>
</protein>
<dbReference type="InterPro" id="IPR036875">
    <property type="entry name" value="Znf_CCHC_sf"/>
</dbReference>
<accession>A0A9N7R2P8</accession>
<dbReference type="Proteomes" id="UP001153555">
    <property type="component" value="Unassembled WGS sequence"/>
</dbReference>
<keyword evidence="1" id="KW-0863">Zinc-finger</keyword>
<evidence type="ECO:0000313" key="4">
    <source>
        <dbReference type="EMBL" id="CAA0812285.1"/>
    </source>
</evidence>
<organism evidence="4 5">
    <name type="scientific">Striga hermonthica</name>
    <name type="common">Purple witchweed</name>
    <name type="synonym">Buchnera hermonthica</name>
    <dbReference type="NCBI Taxonomy" id="68872"/>
    <lineage>
        <taxon>Eukaryota</taxon>
        <taxon>Viridiplantae</taxon>
        <taxon>Streptophyta</taxon>
        <taxon>Embryophyta</taxon>
        <taxon>Tracheophyta</taxon>
        <taxon>Spermatophyta</taxon>
        <taxon>Magnoliopsida</taxon>
        <taxon>eudicotyledons</taxon>
        <taxon>Gunneridae</taxon>
        <taxon>Pentapetalae</taxon>
        <taxon>asterids</taxon>
        <taxon>lamiids</taxon>
        <taxon>Lamiales</taxon>
        <taxon>Orobanchaceae</taxon>
        <taxon>Buchnereae</taxon>
        <taxon>Striga</taxon>
    </lineage>
</organism>
<gene>
    <name evidence="4" type="ORF">SHERM_13032</name>
</gene>
<feature type="domain" description="CCHC-type" evidence="3">
    <location>
        <begin position="231"/>
        <end position="245"/>
    </location>
</feature>
<evidence type="ECO:0000259" key="3">
    <source>
        <dbReference type="PROSITE" id="PS50158"/>
    </source>
</evidence>
<reference evidence="4" key="1">
    <citation type="submission" date="2019-12" db="EMBL/GenBank/DDBJ databases">
        <authorList>
            <person name="Scholes J."/>
        </authorList>
    </citation>
    <scope>NUCLEOTIDE SEQUENCE</scope>
</reference>
<keyword evidence="1" id="KW-0479">Metal-binding</keyword>
<comment type="caution">
    <text evidence="4">The sequence shown here is derived from an EMBL/GenBank/DDBJ whole genome shotgun (WGS) entry which is preliminary data.</text>
</comment>
<dbReference type="GO" id="GO:0008270">
    <property type="term" value="F:zinc ion binding"/>
    <property type="evidence" value="ECO:0007669"/>
    <property type="project" value="UniProtKB-KW"/>
</dbReference>
<evidence type="ECO:0000313" key="5">
    <source>
        <dbReference type="Proteomes" id="UP001153555"/>
    </source>
</evidence>
<dbReference type="Gene3D" id="4.10.60.10">
    <property type="entry name" value="Zinc finger, CCHC-type"/>
    <property type="match status" value="1"/>
</dbReference>
<feature type="region of interest" description="Disordered" evidence="2">
    <location>
        <begin position="43"/>
        <end position="71"/>
    </location>
</feature>
<keyword evidence="5" id="KW-1185">Reference proteome</keyword>
<feature type="non-terminal residue" evidence="4">
    <location>
        <position position="316"/>
    </location>
</feature>
<feature type="non-terminal residue" evidence="4">
    <location>
        <position position="1"/>
    </location>
</feature>
<dbReference type="PANTHER" id="PTHR33325:SF5">
    <property type="entry name" value="TRANSCRIPTION FACTOR INTERACTOR AND REGULATOR CCHC(ZN) FAMILY"/>
    <property type="match status" value="1"/>
</dbReference>
<dbReference type="GO" id="GO:0003676">
    <property type="term" value="F:nucleic acid binding"/>
    <property type="evidence" value="ECO:0007669"/>
    <property type="project" value="InterPro"/>
</dbReference>
<feature type="compositionally biased region" description="Basic and acidic residues" evidence="2">
    <location>
        <begin position="205"/>
        <end position="217"/>
    </location>
</feature>
<feature type="compositionally biased region" description="Basic and acidic residues" evidence="2">
    <location>
        <begin position="43"/>
        <end position="52"/>
    </location>
</feature>
<evidence type="ECO:0000256" key="1">
    <source>
        <dbReference type="PROSITE-ProRule" id="PRU00047"/>
    </source>
</evidence>
<dbReference type="PANTHER" id="PTHR33325">
    <property type="entry name" value="ZINC FINGER, CCHC-TYPE-RELATED"/>
    <property type="match status" value="1"/>
</dbReference>
<dbReference type="InterPro" id="IPR001878">
    <property type="entry name" value="Znf_CCHC"/>
</dbReference>
<evidence type="ECO:0000256" key="2">
    <source>
        <dbReference type="SAM" id="MobiDB-lite"/>
    </source>
</evidence>